<dbReference type="SUPFAM" id="SSF144232">
    <property type="entry name" value="HIT/MYND zinc finger-like"/>
    <property type="match status" value="1"/>
</dbReference>
<dbReference type="STRING" id="105231.A0A1Y1IS68"/>
<evidence type="ECO:0000313" key="8">
    <source>
        <dbReference type="Proteomes" id="UP000054558"/>
    </source>
</evidence>
<evidence type="ECO:0000256" key="1">
    <source>
        <dbReference type="ARBA" id="ARBA00022723"/>
    </source>
</evidence>
<dbReference type="Gene3D" id="6.10.140.2220">
    <property type="match status" value="1"/>
</dbReference>
<keyword evidence="1" id="KW-0479">Metal-binding</keyword>
<gene>
    <name evidence="7" type="ORF">KFL_011760020</name>
</gene>
<evidence type="ECO:0000256" key="5">
    <source>
        <dbReference type="SAM" id="MobiDB-lite"/>
    </source>
</evidence>
<name>A0A1Y1IS68_KLENI</name>
<dbReference type="AlphaFoldDB" id="A0A1Y1IS68"/>
<reference evidence="7 8" key="1">
    <citation type="journal article" date="2014" name="Nat. Commun.">
        <title>Klebsormidium flaccidum genome reveals primary factors for plant terrestrial adaptation.</title>
        <authorList>
            <person name="Hori K."/>
            <person name="Maruyama F."/>
            <person name="Fujisawa T."/>
            <person name="Togashi T."/>
            <person name="Yamamoto N."/>
            <person name="Seo M."/>
            <person name="Sato S."/>
            <person name="Yamada T."/>
            <person name="Mori H."/>
            <person name="Tajima N."/>
            <person name="Moriyama T."/>
            <person name="Ikeuchi M."/>
            <person name="Watanabe M."/>
            <person name="Wada H."/>
            <person name="Kobayashi K."/>
            <person name="Saito M."/>
            <person name="Masuda T."/>
            <person name="Sasaki-Sekimoto Y."/>
            <person name="Mashiguchi K."/>
            <person name="Awai K."/>
            <person name="Shimojima M."/>
            <person name="Masuda S."/>
            <person name="Iwai M."/>
            <person name="Nobusawa T."/>
            <person name="Narise T."/>
            <person name="Kondo S."/>
            <person name="Saito H."/>
            <person name="Sato R."/>
            <person name="Murakawa M."/>
            <person name="Ihara Y."/>
            <person name="Oshima-Yamada Y."/>
            <person name="Ohtaka K."/>
            <person name="Satoh M."/>
            <person name="Sonobe K."/>
            <person name="Ishii M."/>
            <person name="Ohtani R."/>
            <person name="Kanamori-Sato M."/>
            <person name="Honoki R."/>
            <person name="Miyazaki D."/>
            <person name="Mochizuki H."/>
            <person name="Umetsu J."/>
            <person name="Higashi K."/>
            <person name="Shibata D."/>
            <person name="Kamiya Y."/>
            <person name="Sato N."/>
            <person name="Nakamura Y."/>
            <person name="Tabata S."/>
            <person name="Ida S."/>
            <person name="Kurokawa K."/>
            <person name="Ohta H."/>
        </authorList>
    </citation>
    <scope>NUCLEOTIDE SEQUENCE [LARGE SCALE GENOMIC DNA]</scope>
    <source>
        <strain evidence="7 8">NIES-2285</strain>
    </source>
</reference>
<feature type="compositionally biased region" description="Basic and acidic residues" evidence="5">
    <location>
        <begin position="190"/>
        <end position="229"/>
    </location>
</feature>
<proteinExistence type="predicted"/>
<feature type="region of interest" description="Disordered" evidence="5">
    <location>
        <begin position="363"/>
        <end position="401"/>
    </location>
</feature>
<feature type="compositionally biased region" description="Basic and acidic residues" evidence="5">
    <location>
        <begin position="237"/>
        <end position="263"/>
    </location>
</feature>
<evidence type="ECO:0000259" key="6">
    <source>
        <dbReference type="PROSITE" id="PS50865"/>
    </source>
</evidence>
<dbReference type="OMA" id="TWGPLAQ"/>
<keyword evidence="2 4" id="KW-0863">Zinc-finger</keyword>
<sequence>MLFRADSSGPDDEDERTPPADRGADVSTARDGALPTPDERQERFRILQAEVMERHEERLLRMAQLAATKAERENRLKARLGNLEKRIEAVRGAEGVDGGALKRLREEAERLRARRAQDDGGRTAERDGGAAAVQHGAHQTDEERRAQFDILQAEVMERHRERVLRMAELAAGKAERDRGRRRAAITEAPRGAETDEANRERAGAQEMRAAEDAQRRLAEAAERMRRAAEGARAQAVEVERRRSAEERAKEAERRRRAAEDAGRKGRGRGSPSAAPAETGERAWKRIAAETRRKHAEDVELKRLAEERSRERARAMEDHMRRLAEDAALKRQAEEKRLADEAVRKRLAEQKRIAEETERRRLMNKARAAERRLAEETARKRMTEEKRLADEAVRKQRAPDQSRLQDEKLLETLDKLGKEAKRHFILRKTTSDNATLSKLGIRGIEGIPLTQPIIKHLLLMYHPDRYRAGRTIYPRGFTAENVKAVSQFLTARLRNPDVLLDNERGPDALLSILRVLRKSKVDSTSTEGVQLAACARLASQAVMCVLTNHWDGTLAPDRVDALRRCMTQNTHLLFSEIRKWFLVEHDEGVYCYYLGMVSRTILRDEALATDCLSSWRKKDKKVQVIMETLFDLEDGSIRPTKALTKNLRKSLNQTLMETGTPKDEDMCPKMLAGLTVARLVCASCGEARKASEQGDRASFGSLWSCSWSRRVAYCSKECRRDHWPEHKSSCVMRAE</sequence>
<keyword evidence="8" id="KW-1185">Reference proteome</keyword>
<feature type="compositionally biased region" description="Basic and acidic residues" evidence="5">
    <location>
        <begin position="112"/>
        <end position="128"/>
    </location>
</feature>
<feature type="domain" description="MYND-type" evidence="6">
    <location>
        <begin position="680"/>
        <end position="729"/>
    </location>
</feature>
<feature type="region of interest" description="Disordered" evidence="5">
    <location>
        <begin position="1"/>
        <end position="42"/>
    </location>
</feature>
<dbReference type="Proteomes" id="UP000054558">
    <property type="component" value="Unassembled WGS sequence"/>
</dbReference>
<protein>
    <recommendedName>
        <fullName evidence="6">MYND-type domain-containing protein</fullName>
    </recommendedName>
</protein>
<evidence type="ECO:0000313" key="7">
    <source>
        <dbReference type="EMBL" id="GAQ92872.1"/>
    </source>
</evidence>
<dbReference type="PROSITE" id="PS50865">
    <property type="entry name" value="ZF_MYND_2"/>
    <property type="match status" value="1"/>
</dbReference>
<feature type="region of interest" description="Disordered" evidence="5">
    <location>
        <begin position="112"/>
        <end position="144"/>
    </location>
</feature>
<organism evidence="7 8">
    <name type="scientific">Klebsormidium nitens</name>
    <name type="common">Green alga</name>
    <name type="synonym">Ulothrix nitens</name>
    <dbReference type="NCBI Taxonomy" id="105231"/>
    <lineage>
        <taxon>Eukaryota</taxon>
        <taxon>Viridiplantae</taxon>
        <taxon>Streptophyta</taxon>
        <taxon>Klebsormidiophyceae</taxon>
        <taxon>Klebsormidiales</taxon>
        <taxon>Klebsormidiaceae</taxon>
        <taxon>Klebsormidium</taxon>
    </lineage>
</organism>
<dbReference type="GO" id="GO:0008270">
    <property type="term" value="F:zinc ion binding"/>
    <property type="evidence" value="ECO:0007669"/>
    <property type="project" value="UniProtKB-KW"/>
</dbReference>
<keyword evidence="3" id="KW-0862">Zinc</keyword>
<feature type="region of interest" description="Disordered" evidence="5">
    <location>
        <begin position="172"/>
        <end position="282"/>
    </location>
</feature>
<evidence type="ECO:0000256" key="3">
    <source>
        <dbReference type="ARBA" id="ARBA00022833"/>
    </source>
</evidence>
<evidence type="ECO:0000256" key="4">
    <source>
        <dbReference type="PROSITE-ProRule" id="PRU00134"/>
    </source>
</evidence>
<dbReference type="Pfam" id="PF01753">
    <property type="entry name" value="zf-MYND"/>
    <property type="match status" value="1"/>
</dbReference>
<dbReference type="InterPro" id="IPR002893">
    <property type="entry name" value="Znf_MYND"/>
</dbReference>
<dbReference type="EMBL" id="DF238125">
    <property type="protein sequence ID" value="GAQ92872.1"/>
    <property type="molecule type" value="Genomic_DNA"/>
</dbReference>
<evidence type="ECO:0000256" key="2">
    <source>
        <dbReference type="ARBA" id="ARBA00022771"/>
    </source>
</evidence>
<accession>A0A1Y1IS68</accession>